<accession>A0A9D9N4A4</accession>
<organism evidence="1 2">
    <name type="scientific">Candidatus Gallipaludibacter merdavium</name>
    <dbReference type="NCBI Taxonomy" id="2840839"/>
    <lineage>
        <taxon>Bacteria</taxon>
        <taxon>Pseudomonadati</taxon>
        <taxon>Bacteroidota</taxon>
        <taxon>Bacteroidia</taxon>
        <taxon>Bacteroidales</taxon>
        <taxon>Candidatus Gallipaludibacter</taxon>
    </lineage>
</organism>
<name>A0A9D9N4A4_9BACT</name>
<proteinExistence type="predicted"/>
<dbReference type="Proteomes" id="UP000823641">
    <property type="component" value="Unassembled WGS sequence"/>
</dbReference>
<protein>
    <submittedName>
        <fullName evidence="1">Uncharacterized protein</fullName>
    </submittedName>
</protein>
<reference evidence="1" key="1">
    <citation type="submission" date="2020-10" db="EMBL/GenBank/DDBJ databases">
        <authorList>
            <person name="Gilroy R."/>
        </authorList>
    </citation>
    <scope>NUCLEOTIDE SEQUENCE</scope>
    <source>
        <strain evidence="1">G3-3990</strain>
    </source>
</reference>
<evidence type="ECO:0000313" key="2">
    <source>
        <dbReference type="Proteomes" id="UP000823641"/>
    </source>
</evidence>
<dbReference type="EMBL" id="JADIMG010000066">
    <property type="protein sequence ID" value="MBO8459976.1"/>
    <property type="molecule type" value="Genomic_DNA"/>
</dbReference>
<dbReference type="AlphaFoldDB" id="A0A9D9N4A4"/>
<reference evidence="1" key="2">
    <citation type="journal article" date="2021" name="PeerJ">
        <title>Extensive microbial diversity within the chicken gut microbiome revealed by metagenomics and culture.</title>
        <authorList>
            <person name="Gilroy R."/>
            <person name="Ravi A."/>
            <person name="Getino M."/>
            <person name="Pursley I."/>
            <person name="Horton D.L."/>
            <person name="Alikhan N.F."/>
            <person name="Baker D."/>
            <person name="Gharbi K."/>
            <person name="Hall N."/>
            <person name="Watson M."/>
            <person name="Adriaenssens E.M."/>
            <person name="Foster-Nyarko E."/>
            <person name="Jarju S."/>
            <person name="Secka A."/>
            <person name="Antonio M."/>
            <person name="Oren A."/>
            <person name="Chaudhuri R.R."/>
            <person name="La Ragione R."/>
            <person name="Hildebrand F."/>
            <person name="Pallen M.J."/>
        </authorList>
    </citation>
    <scope>NUCLEOTIDE SEQUENCE</scope>
    <source>
        <strain evidence="1">G3-3990</strain>
    </source>
</reference>
<evidence type="ECO:0000313" key="1">
    <source>
        <dbReference type="EMBL" id="MBO8459976.1"/>
    </source>
</evidence>
<comment type="caution">
    <text evidence="1">The sequence shown here is derived from an EMBL/GenBank/DDBJ whole genome shotgun (WGS) entry which is preliminary data.</text>
</comment>
<gene>
    <name evidence="1" type="ORF">IAA73_06575</name>
</gene>
<sequence>MGLIKGLSFSLSRAVGISGLKNKIARKTGIPTTRQGLERKIGASVLNAATGKKRKRR</sequence>